<protein>
    <submittedName>
        <fullName evidence="1">Uncharacterized protein</fullName>
    </submittedName>
</protein>
<accession>X1UFP5</accession>
<comment type="caution">
    <text evidence="1">The sequence shown here is derived from an EMBL/GenBank/DDBJ whole genome shotgun (WGS) entry which is preliminary data.</text>
</comment>
<reference evidence="1" key="1">
    <citation type="journal article" date="2014" name="Front. Microbiol.">
        <title>High frequency of phylogenetically diverse reductive dehalogenase-homologous genes in deep subseafloor sedimentary metagenomes.</title>
        <authorList>
            <person name="Kawai M."/>
            <person name="Futagami T."/>
            <person name="Toyoda A."/>
            <person name="Takaki Y."/>
            <person name="Nishi S."/>
            <person name="Hori S."/>
            <person name="Arai W."/>
            <person name="Tsubouchi T."/>
            <person name="Morono Y."/>
            <person name="Uchiyama I."/>
            <person name="Ito T."/>
            <person name="Fujiyama A."/>
            <person name="Inagaki F."/>
            <person name="Takami H."/>
        </authorList>
    </citation>
    <scope>NUCLEOTIDE SEQUENCE</scope>
    <source>
        <strain evidence="1">Expedition CK06-06</strain>
    </source>
</reference>
<gene>
    <name evidence="1" type="ORF">S12H4_63105</name>
</gene>
<dbReference type="AlphaFoldDB" id="X1UFP5"/>
<feature type="non-terminal residue" evidence="1">
    <location>
        <position position="30"/>
    </location>
</feature>
<organism evidence="1">
    <name type="scientific">marine sediment metagenome</name>
    <dbReference type="NCBI Taxonomy" id="412755"/>
    <lineage>
        <taxon>unclassified sequences</taxon>
        <taxon>metagenomes</taxon>
        <taxon>ecological metagenomes</taxon>
    </lineage>
</organism>
<name>X1UFP5_9ZZZZ</name>
<evidence type="ECO:0000313" key="1">
    <source>
        <dbReference type="EMBL" id="GAJ16359.1"/>
    </source>
</evidence>
<dbReference type="EMBL" id="BARW01042707">
    <property type="protein sequence ID" value="GAJ16359.1"/>
    <property type="molecule type" value="Genomic_DNA"/>
</dbReference>
<sequence>MGTGRSWGRRSEGIIKIEGRHIDCINVSSV</sequence>
<proteinExistence type="predicted"/>